<feature type="signal peptide" evidence="1">
    <location>
        <begin position="1"/>
        <end position="23"/>
    </location>
</feature>
<evidence type="ECO:0000256" key="1">
    <source>
        <dbReference type="SAM" id="SignalP"/>
    </source>
</evidence>
<accession>A0A0U5FGV5</accession>
<dbReference type="KEGG" id="xcm:J164_03340"/>
<evidence type="ECO:0008006" key="4">
    <source>
        <dbReference type="Google" id="ProtNLM"/>
    </source>
</evidence>
<comment type="caution">
    <text evidence="2">The sequence shown here is derived from an EMBL/GenBank/DDBJ whole genome shotgun (WGS) entry which is preliminary data.</text>
</comment>
<protein>
    <recommendedName>
        <fullName evidence="4">Secreted protein</fullName>
    </recommendedName>
</protein>
<dbReference type="AlphaFoldDB" id="A0A0U5FGV5"/>
<dbReference type="KEGG" id="xcf:J172_03356"/>
<keyword evidence="3" id="KW-1185">Reference proteome</keyword>
<dbReference type="EMBL" id="CCXZ01000160">
    <property type="protein sequence ID" value="CEG17687.1"/>
    <property type="molecule type" value="Genomic_DNA"/>
</dbReference>
<reference evidence="2 3" key="1">
    <citation type="submission" date="2014-09" db="EMBL/GenBank/DDBJ databases">
        <authorList>
            <person name="Regsiter A."/>
        </authorList>
    </citation>
    <scope>NUCLEOTIDE SEQUENCE [LARGE SCALE GENOMIC DNA]</scope>
</reference>
<proteinExistence type="predicted"/>
<dbReference type="KEGG" id="xcw:J162_03344"/>
<gene>
    <name evidence="2" type="ORF">XAC3562_640002</name>
</gene>
<keyword evidence="1" id="KW-0732">Signal</keyword>
<dbReference type="Proteomes" id="UP000052230">
    <property type="component" value="Unassembled WGS sequence"/>
</dbReference>
<feature type="chain" id="PRO_5006856914" description="Secreted protein" evidence="1">
    <location>
        <begin position="24"/>
        <end position="391"/>
    </location>
</feature>
<dbReference type="KEGG" id="xcn:J169_03363"/>
<dbReference type="KEGG" id="xcu:J159_03340"/>
<dbReference type="KEGG" id="xcr:J163_03340"/>
<sequence>MTRQITKLVIGAGMMVIATQVGASEFLIDMQGAAGNRVNVYASDAIMDHTPINDDLANPDSNRVIQIDLTMVYEAVDQPLWLEYQLQFKCPKSIRRGRGAPKHKADSTGMLDTPDSVEFRVASGAKTMKQDPAIIDLQPTVWQSTTSYTMRQAWNVACNSASIGDAKQAAAVDRVVKSDALRAKLAAIGLNGLELVPAGLSMSSLADFTWETLWSDVPKPAINRGRKLTPAESAALTAKLTQMQQQVTEAQGKLQGKVATMDANLDFIRAAAEYRGKRRLSRSESLLIQVWAGKTEQEVVAANGNPAVRQAGIARTLSYGQAFDNRVMWQNLVTGATYTGGGYKSCNVRYVLIPDSAGMLRVADVNIFVDTSGDTSGMGRACTDILNVPNG</sequence>
<name>A0A0U5FGV5_XANCI</name>
<organism evidence="2 3">
    <name type="scientific">Xanthomonas citri pv. citri</name>
    <dbReference type="NCBI Taxonomy" id="611301"/>
    <lineage>
        <taxon>Bacteria</taxon>
        <taxon>Pseudomonadati</taxon>
        <taxon>Pseudomonadota</taxon>
        <taxon>Gammaproteobacteria</taxon>
        <taxon>Lysobacterales</taxon>
        <taxon>Lysobacteraceae</taxon>
        <taxon>Xanthomonas</taxon>
    </lineage>
</organism>
<evidence type="ECO:0000313" key="3">
    <source>
        <dbReference type="Proteomes" id="UP000052230"/>
    </source>
</evidence>
<evidence type="ECO:0000313" key="2">
    <source>
        <dbReference type="EMBL" id="CEG17687.1"/>
    </source>
</evidence>